<organism evidence="1 2">
    <name type="scientific">Paenibacillus violae</name>
    <dbReference type="NCBI Taxonomy" id="3077234"/>
    <lineage>
        <taxon>Bacteria</taxon>
        <taxon>Bacillati</taxon>
        <taxon>Bacillota</taxon>
        <taxon>Bacilli</taxon>
        <taxon>Bacillales</taxon>
        <taxon>Paenibacillaceae</taxon>
        <taxon>Paenibacillus</taxon>
    </lineage>
</organism>
<sequence length="62" mass="6628">MKSRFIGTILSSSLLTVLFGKNITTTNSYSMAWVCAVLGVFKNFDSAAAARLKKRLPEGGTG</sequence>
<evidence type="ECO:0000313" key="2">
    <source>
        <dbReference type="Proteomes" id="UP001260980"/>
    </source>
</evidence>
<protein>
    <submittedName>
        <fullName evidence="1">Uncharacterized protein</fullName>
    </submittedName>
</protein>
<keyword evidence="2" id="KW-1185">Reference proteome</keyword>
<dbReference type="RefSeq" id="WP_315954750.1">
    <property type="nucleotide sequence ID" value="NZ_JAWCUD010000011.1"/>
</dbReference>
<evidence type="ECO:0000313" key="1">
    <source>
        <dbReference type="EMBL" id="MDU0204777.1"/>
    </source>
</evidence>
<comment type="caution">
    <text evidence="1">The sequence shown here is derived from an EMBL/GenBank/DDBJ whole genome shotgun (WGS) entry which is preliminary data.</text>
</comment>
<proteinExistence type="predicted"/>
<name>A0ABU3RLR1_9BACL</name>
<dbReference type="Proteomes" id="UP001260980">
    <property type="component" value="Unassembled WGS sequence"/>
</dbReference>
<reference evidence="1 2" key="1">
    <citation type="submission" date="2023-10" db="EMBL/GenBank/DDBJ databases">
        <title>Paenibacillus strain PFR10 Genome sequencing and assembly.</title>
        <authorList>
            <person name="Kim I."/>
        </authorList>
    </citation>
    <scope>NUCLEOTIDE SEQUENCE [LARGE SCALE GENOMIC DNA]</scope>
    <source>
        <strain evidence="1 2">PFR10</strain>
    </source>
</reference>
<accession>A0ABU3RLR1</accession>
<dbReference type="EMBL" id="JAWCUD010000011">
    <property type="protein sequence ID" value="MDU0204777.1"/>
    <property type="molecule type" value="Genomic_DNA"/>
</dbReference>
<gene>
    <name evidence="1" type="ORF">RQP52_27190</name>
</gene>